<organism evidence="9 10">
    <name type="scientific">Trichormus variabilis SAG 1403-4b</name>
    <dbReference type="NCBI Taxonomy" id="447716"/>
    <lineage>
        <taxon>Bacteria</taxon>
        <taxon>Bacillati</taxon>
        <taxon>Cyanobacteriota</taxon>
        <taxon>Cyanophyceae</taxon>
        <taxon>Nostocales</taxon>
        <taxon>Nostocaceae</taxon>
        <taxon>Trichormus</taxon>
    </lineage>
</organism>
<evidence type="ECO:0000256" key="6">
    <source>
        <dbReference type="PROSITE-ProRule" id="PRU01373"/>
    </source>
</evidence>
<feature type="chain" id="PRO_5018722985" description="L,D-TPase catalytic domain-containing protein" evidence="7">
    <location>
        <begin position="25"/>
        <end position="170"/>
    </location>
</feature>
<dbReference type="RefSeq" id="WP_127052006.1">
    <property type="nucleotide sequence ID" value="NZ_RSCM01000001.1"/>
</dbReference>
<comment type="caution">
    <text evidence="9">The sequence shown here is derived from an EMBL/GenBank/DDBJ whole genome shotgun (WGS) entry which is preliminary data.</text>
</comment>
<dbReference type="GO" id="GO:0008360">
    <property type="term" value="P:regulation of cell shape"/>
    <property type="evidence" value="ECO:0007669"/>
    <property type="project" value="UniProtKB-UniRule"/>
</dbReference>
<dbReference type="InterPro" id="IPR050979">
    <property type="entry name" value="LD-transpeptidase"/>
</dbReference>
<evidence type="ECO:0000256" key="5">
    <source>
        <dbReference type="ARBA" id="ARBA00023316"/>
    </source>
</evidence>
<proteinExistence type="predicted"/>
<dbReference type="InterPro" id="IPR005490">
    <property type="entry name" value="LD_TPept_cat_dom"/>
</dbReference>
<dbReference type="PANTHER" id="PTHR30582:SF2">
    <property type="entry name" value="L,D-TRANSPEPTIDASE YCIB-RELATED"/>
    <property type="match status" value="1"/>
</dbReference>
<dbReference type="InterPro" id="IPR038063">
    <property type="entry name" value="Transpep_catalytic_dom"/>
</dbReference>
<evidence type="ECO:0000256" key="3">
    <source>
        <dbReference type="ARBA" id="ARBA00022960"/>
    </source>
</evidence>
<dbReference type="GO" id="GO:0016740">
    <property type="term" value="F:transferase activity"/>
    <property type="evidence" value="ECO:0007669"/>
    <property type="project" value="UniProtKB-KW"/>
</dbReference>
<keyword evidence="4 6" id="KW-0573">Peptidoglycan synthesis</keyword>
<dbReference type="CDD" id="cd16913">
    <property type="entry name" value="YkuD_like"/>
    <property type="match status" value="1"/>
</dbReference>
<evidence type="ECO:0000256" key="7">
    <source>
        <dbReference type="SAM" id="SignalP"/>
    </source>
</evidence>
<keyword evidence="7" id="KW-0732">Signal</keyword>
<comment type="pathway">
    <text evidence="1 6">Cell wall biogenesis; peptidoglycan biosynthesis.</text>
</comment>
<keyword evidence="5 6" id="KW-0961">Cell wall biogenesis/degradation</keyword>
<feature type="signal peptide" evidence="7">
    <location>
        <begin position="1"/>
        <end position="24"/>
    </location>
</feature>
<dbReference type="OrthoDB" id="463216at2"/>
<keyword evidence="10" id="KW-1185">Reference proteome</keyword>
<feature type="domain" description="L,D-TPase catalytic" evidence="8">
    <location>
        <begin position="56"/>
        <end position="169"/>
    </location>
</feature>
<dbReference type="SUPFAM" id="SSF141523">
    <property type="entry name" value="L,D-transpeptidase catalytic domain-like"/>
    <property type="match status" value="1"/>
</dbReference>
<dbReference type="PANTHER" id="PTHR30582">
    <property type="entry name" value="L,D-TRANSPEPTIDASE"/>
    <property type="match status" value="1"/>
</dbReference>
<evidence type="ECO:0000256" key="2">
    <source>
        <dbReference type="ARBA" id="ARBA00022679"/>
    </source>
</evidence>
<sequence>MTNLIYFHWMRPLKILLAGAFVSASIVSPGSGEVWANSDNNKIATAIQTLKQSDQRWIQINLSKQNLIAWEGSNPVYAITISSGKRSTPTRIGTFKIQTKLKKTRMRGRGYDVANVPHTMYYQGGYAIHGAYWHNRFGTPVSHGCVNLAPNHAKWVFDWADVGTPVVVQK</sequence>
<dbReference type="GO" id="GO:0071972">
    <property type="term" value="F:peptidoglycan L,D-transpeptidase activity"/>
    <property type="evidence" value="ECO:0007669"/>
    <property type="project" value="TreeGrafter"/>
</dbReference>
<dbReference type="Proteomes" id="UP000276103">
    <property type="component" value="Unassembled WGS sequence"/>
</dbReference>
<feature type="active site" description="Nucleophile" evidence="6">
    <location>
        <position position="145"/>
    </location>
</feature>
<evidence type="ECO:0000256" key="4">
    <source>
        <dbReference type="ARBA" id="ARBA00022984"/>
    </source>
</evidence>
<evidence type="ECO:0000259" key="8">
    <source>
        <dbReference type="PROSITE" id="PS52029"/>
    </source>
</evidence>
<keyword evidence="3 6" id="KW-0133">Cell shape</keyword>
<dbReference type="AlphaFoldDB" id="A0A3S1CE49"/>
<evidence type="ECO:0000313" key="10">
    <source>
        <dbReference type="Proteomes" id="UP000276103"/>
    </source>
</evidence>
<dbReference type="GO" id="GO:0018104">
    <property type="term" value="P:peptidoglycan-protein cross-linking"/>
    <property type="evidence" value="ECO:0007669"/>
    <property type="project" value="TreeGrafter"/>
</dbReference>
<name>A0A3S1CE49_ANAVA</name>
<accession>A0A3S1CE49</accession>
<protein>
    <recommendedName>
        <fullName evidence="8">L,D-TPase catalytic domain-containing protein</fullName>
    </recommendedName>
</protein>
<evidence type="ECO:0000256" key="1">
    <source>
        <dbReference type="ARBA" id="ARBA00004752"/>
    </source>
</evidence>
<keyword evidence="2" id="KW-0808">Transferase</keyword>
<gene>
    <name evidence="9" type="ORF">DSM107003_04260</name>
</gene>
<dbReference type="GO" id="GO:0071555">
    <property type="term" value="P:cell wall organization"/>
    <property type="evidence" value="ECO:0007669"/>
    <property type="project" value="UniProtKB-UniRule"/>
</dbReference>
<feature type="active site" description="Proton donor/acceptor" evidence="6">
    <location>
        <position position="129"/>
    </location>
</feature>
<dbReference type="Gene3D" id="2.40.440.10">
    <property type="entry name" value="L,D-transpeptidase catalytic domain-like"/>
    <property type="match status" value="1"/>
</dbReference>
<dbReference type="Pfam" id="PF03734">
    <property type="entry name" value="YkuD"/>
    <property type="match status" value="1"/>
</dbReference>
<dbReference type="EMBL" id="RSCM01000001">
    <property type="protein sequence ID" value="RUS99842.1"/>
    <property type="molecule type" value="Genomic_DNA"/>
</dbReference>
<dbReference type="GO" id="GO:0005576">
    <property type="term" value="C:extracellular region"/>
    <property type="evidence" value="ECO:0007669"/>
    <property type="project" value="TreeGrafter"/>
</dbReference>
<reference evidence="9 10" key="1">
    <citation type="journal article" date="2019" name="Genome Biol. Evol.">
        <title>Day and night: Metabolic profiles and evolutionary relationships of six axenic non-marine cyanobacteria.</title>
        <authorList>
            <person name="Will S.E."/>
            <person name="Henke P."/>
            <person name="Boedeker C."/>
            <person name="Huang S."/>
            <person name="Brinkmann H."/>
            <person name="Rohde M."/>
            <person name="Jarek M."/>
            <person name="Friedl T."/>
            <person name="Seufert S."/>
            <person name="Schumacher M."/>
            <person name="Overmann J."/>
            <person name="Neumann-Schaal M."/>
            <person name="Petersen J."/>
        </authorList>
    </citation>
    <scope>NUCLEOTIDE SEQUENCE [LARGE SCALE GENOMIC DNA]</scope>
    <source>
        <strain evidence="9 10">SAG 1403-4b</strain>
    </source>
</reference>
<evidence type="ECO:0000313" key="9">
    <source>
        <dbReference type="EMBL" id="RUS99842.1"/>
    </source>
</evidence>
<dbReference type="PROSITE" id="PS52029">
    <property type="entry name" value="LD_TPASE"/>
    <property type="match status" value="1"/>
</dbReference>
<dbReference type="UniPathway" id="UPA00219"/>